<dbReference type="InterPro" id="IPR011545">
    <property type="entry name" value="DEAD/DEAH_box_helicase_dom"/>
</dbReference>
<accession>A0AAD6XNE8</accession>
<feature type="domain" description="DEAD/DEAH-box helicase" evidence="1">
    <location>
        <begin position="49"/>
        <end position="117"/>
    </location>
</feature>
<sequence length="148" mass="16062">MAGVAPPPGTIIPPPFDWSTRHANPWFTQSGVQKIKEKSAPVLGFELDKFQAECPARILDGQDVFCIHRTGAGKSTLISVPVIVREGTISVVVAPTNFLQRDMVASMQKKNISCIAVNSETLNEAALASPPRDLWAEAKTGVHRIIFI</sequence>
<comment type="caution">
    <text evidence="2">The sequence shown here is derived from an EMBL/GenBank/DDBJ whole genome shotgun (WGS) entry which is preliminary data.</text>
</comment>
<evidence type="ECO:0000259" key="1">
    <source>
        <dbReference type="Pfam" id="PF00270"/>
    </source>
</evidence>
<dbReference type="GO" id="GO:0005524">
    <property type="term" value="F:ATP binding"/>
    <property type="evidence" value="ECO:0007669"/>
    <property type="project" value="InterPro"/>
</dbReference>
<evidence type="ECO:0000313" key="3">
    <source>
        <dbReference type="Proteomes" id="UP001222325"/>
    </source>
</evidence>
<dbReference type="Pfam" id="PF00270">
    <property type="entry name" value="DEAD"/>
    <property type="match status" value="1"/>
</dbReference>
<dbReference type="Proteomes" id="UP001222325">
    <property type="component" value="Unassembled WGS sequence"/>
</dbReference>
<protein>
    <recommendedName>
        <fullName evidence="1">DEAD/DEAH-box helicase domain-containing protein</fullName>
    </recommendedName>
</protein>
<dbReference type="AlphaFoldDB" id="A0AAD6XNE8"/>
<dbReference type="InterPro" id="IPR027417">
    <property type="entry name" value="P-loop_NTPase"/>
</dbReference>
<name>A0AAD6XNE8_9AGAR</name>
<dbReference type="Gene3D" id="3.40.50.300">
    <property type="entry name" value="P-loop containing nucleotide triphosphate hydrolases"/>
    <property type="match status" value="1"/>
</dbReference>
<keyword evidence="3" id="KW-1185">Reference proteome</keyword>
<organism evidence="2 3">
    <name type="scientific">Mycena belliarum</name>
    <dbReference type="NCBI Taxonomy" id="1033014"/>
    <lineage>
        <taxon>Eukaryota</taxon>
        <taxon>Fungi</taxon>
        <taxon>Dikarya</taxon>
        <taxon>Basidiomycota</taxon>
        <taxon>Agaricomycotina</taxon>
        <taxon>Agaricomycetes</taxon>
        <taxon>Agaricomycetidae</taxon>
        <taxon>Agaricales</taxon>
        <taxon>Marasmiineae</taxon>
        <taxon>Mycenaceae</taxon>
        <taxon>Mycena</taxon>
    </lineage>
</organism>
<reference evidence="2" key="1">
    <citation type="submission" date="2023-03" db="EMBL/GenBank/DDBJ databases">
        <title>Massive genome expansion in bonnet fungi (Mycena s.s.) driven by repeated elements and novel gene families across ecological guilds.</title>
        <authorList>
            <consortium name="Lawrence Berkeley National Laboratory"/>
            <person name="Harder C.B."/>
            <person name="Miyauchi S."/>
            <person name="Viragh M."/>
            <person name="Kuo A."/>
            <person name="Thoen E."/>
            <person name="Andreopoulos B."/>
            <person name="Lu D."/>
            <person name="Skrede I."/>
            <person name="Drula E."/>
            <person name="Henrissat B."/>
            <person name="Morin E."/>
            <person name="Kohler A."/>
            <person name="Barry K."/>
            <person name="LaButti K."/>
            <person name="Morin E."/>
            <person name="Salamov A."/>
            <person name="Lipzen A."/>
            <person name="Mereny Z."/>
            <person name="Hegedus B."/>
            <person name="Baldrian P."/>
            <person name="Stursova M."/>
            <person name="Weitz H."/>
            <person name="Taylor A."/>
            <person name="Grigoriev I.V."/>
            <person name="Nagy L.G."/>
            <person name="Martin F."/>
            <person name="Kauserud H."/>
        </authorList>
    </citation>
    <scope>NUCLEOTIDE SEQUENCE</scope>
    <source>
        <strain evidence="2">CBHHK173m</strain>
    </source>
</reference>
<proteinExistence type="predicted"/>
<dbReference type="EMBL" id="JARJCN010000041">
    <property type="protein sequence ID" value="KAJ7083315.1"/>
    <property type="molecule type" value="Genomic_DNA"/>
</dbReference>
<evidence type="ECO:0000313" key="2">
    <source>
        <dbReference type="EMBL" id="KAJ7083315.1"/>
    </source>
</evidence>
<dbReference type="GO" id="GO:0003676">
    <property type="term" value="F:nucleic acid binding"/>
    <property type="evidence" value="ECO:0007669"/>
    <property type="project" value="InterPro"/>
</dbReference>
<gene>
    <name evidence="2" type="ORF">B0H15DRAFT_992145</name>
</gene>
<dbReference type="SUPFAM" id="SSF52540">
    <property type="entry name" value="P-loop containing nucleoside triphosphate hydrolases"/>
    <property type="match status" value="1"/>
</dbReference>